<protein>
    <submittedName>
        <fullName evidence="1">Uncharacterized protein</fullName>
    </submittedName>
</protein>
<accession>A0A8J2BQ54</accession>
<reference evidence="1" key="1">
    <citation type="submission" date="2021-02" db="EMBL/GenBank/DDBJ databases">
        <authorList>
            <person name="Cremers G."/>
            <person name="Picone N."/>
        </authorList>
    </citation>
    <scope>NUCLEOTIDE SEQUENCE</scope>
    <source>
        <strain evidence="1">PQ17</strain>
    </source>
</reference>
<evidence type="ECO:0000313" key="1">
    <source>
        <dbReference type="EMBL" id="CAF0698489.1"/>
    </source>
</evidence>
<proteinExistence type="predicted"/>
<dbReference type="AlphaFoldDB" id="A0A8J2BQ54"/>
<gene>
    <name evidence="1" type="ORF">MPNT_280002</name>
</gene>
<dbReference type="Proteomes" id="UP000663859">
    <property type="component" value="Unassembled WGS sequence"/>
</dbReference>
<keyword evidence="2" id="KW-1185">Reference proteome</keyword>
<comment type="caution">
    <text evidence="1">The sequence shown here is derived from an EMBL/GenBank/DDBJ whole genome shotgun (WGS) entry which is preliminary data.</text>
</comment>
<evidence type="ECO:0000313" key="2">
    <source>
        <dbReference type="Proteomes" id="UP000663859"/>
    </source>
</evidence>
<sequence length="62" mass="6519">MASSKEVLAEIPKTIAKKANPVTLGYPVRWGILLPPSPSILWSTGSTLRAACGGNVTREADP</sequence>
<name>A0A8J2BQ54_9BACT</name>
<dbReference type="EMBL" id="CAJNOB010000021">
    <property type="protein sequence ID" value="CAF0698489.1"/>
    <property type="molecule type" value="Genomic_DNA"/>
</dbReference>
<organism evidence="1 2">
    <name type="scientific">Candidatus Methylacidithermus pantelleriae</name>
    <dbReference type="NCBI Taxonomy" id="2744239"/>
    <lineage>
        <taxon>Bacteria</taxon>
        <taxon>Pseudomonadati</taxon>
        <taxon>Verrucomicrobiota</taxon>
        <taxon>Methylacidiphilae</taxon>
        <taxon>Methylacidiphilales</taxon>
        <taxon>Methylacidiphilaceae</taxon>
        <taxon>Candidatus Methylacidithermus</taxon>
    </lineage>
</organism>